<dbReference type="EMBL" id="JAVDVX010000006">
    <property type="protein sequence ID" value="MDR7091332.1"/>
    <property type="molecule type" value="Genomic_DNA"/>
</dbReference>
<dbReference type="Gene3D" id="1.10.287.1040">
    <property type="entry name" value="Exonuclease VII, small subunit"/>
    <property type="match status" value="1"/>
</dbReference>
<protein>
    <recommendedName>
        <fullName evidence="6">Exodeoxyribonuclease 7 small subunit</fullName>
        <ecNumber evidence="6">3.1.11.6</ecNumber>
    </recommendedName>
    <alternativeName>
        <fullName evidence="6">Exodeoxyribonuclease VII small subunit</fullName>
        <shortName evidence="6">Exonuclease VII small subunit</shortName>
    </alternativeName>
</protein>
<evidence type="ECO:0000313" key="7">
    <source>
        <dbReference type="EMBL" id="MDR7091332.1"/>
    </source>
</evidence>
<evidence type="ECO:0000256" key="6">
    <source>
        <dbReference type="HAMAP-Rule" id="MF_00337"/>
    </source>
</evidence>
<dbReference type="PANTHER" id="PTHR34137:SF1">
    <property type="entry name" value="EXODEOXYRIBONUCLEASE 7 SMALL SUBUNIT"/>
    <property type="match status" value="1"/>
</dbReference>
<comment type="caution">
    <text evidence="7">The sequence shown here is derived from an EMBL/GenBank/DDBJ whole genome shotgun (WGS) entry which is preliminary data.</text>
</comment>
<dbReference type="GO" id="GO:0008855">
    <property type="term" value="F:exodeoxyribonuclease VII activity"/>
    <property type="evidence" value="ECO:0007669"/>
    <property type="project" value="UniProtKB-EC"/>
</dbReference>
<comment type="subcellular location">
    <subcellularLocation>
        <location evidence="6">Cytoplasm</location>
    </subcellularLocation>
</comment>
<keyword evidence="3 6" id="KW-0540">Nuclease</keyword>
<keyword evidence="5 6" id="KW-0269">Exonuclease</keyword>
<dbReference type="EC" id="3.1.11.6" evidence="6"/>
<dbReference type="Pfam" id="PF02609">
    <property type="entry name" value="Exonuc_VII_S"/>
    <property type="match status" value="1"/>
</dbReference>
<dbReference type="HAMAP" id="MF_00337">
    <property type="entry name" value="Exonuc_7_S"/>
    <property type="match status" value="1"/>
</dbReference>
<dbReference type="RefSeq" id="WP_310074541.1">
    <property type="nucleotide sequence ID" value="NZ_JAVDVX010000006.1"/>
</dbReference>
<dbReference type="InterPro" id="IPR003761">
    <property type="entry name" value="Exonuc_VII_S"/>
</dbReference>
<sequence length="86" mass="9534">MPPKTSTPKKKGVDFEQSLSTLESLVNRMEQGDMTLEESLHAFETGIALTRECQTRLAAAEQQVSKLIEQQGTIHLEPFNTDEGDA</sequence>
<evidence type="ECO:0000256" key="1">
    <source>
        <dbReference type="ARBA" id="ARBA00009998"/>
    </source>
</evidence>
<dbReference type="InterPro" id="IPR037004">
    <property type="entry name" value="Exonuc_VII_ssu_sf"/>
</dbReference>
<dbReference type="NCBIfam" id="NF002140">
    <property type="entry name" value="PRK00977.1-4"/>
    <property type="match status" value="1"/>
</dbReference>
<organism evidence="7 8">
    <name type="scientific">Cellvibrio fibrivorans</name>
    <dbReference type="NCBI Taxonomy" id="126350"/>
    <lineage>
        <taxon>Bacteria</taxon>
        <taxon>Pseudomonadati</taxon>
        <taxon>Pseudomonadota</taxon>
        <taxon>Gammaproteobacteria</taxon>
        <taxon>Cellvibrionales</taxon>
        <taxon>Cellvibrionaceae</taxon>
        <taxon>Cellvibrio</taxon>
    </lineage>
</organism>
<comment type="subunit">
    <text evidence="6">Heterooligomer composed of large and small subunits.</text>
</comment>
<comment type="similarity">
    <text evidence="1 6">Belongs to the XseB family.</text>
</comment>
<evidence type="ECO:0000256" key="2">
    <source>
        <dbReference type="ARBA" id="ARBA00022490"/>
    </source>
</evidence>
<evidence type="ECO:0000313" key="8">
    <source>
        <dbReference type="Proteomes" id="UP001253595"/>
    </source>
</evidence>
<evidence type="ECO:0000256" key="3">
    <source>
        <dbReference type="ARBA" id="ARBA00022722"/>
    </source>
</evidence>
<comment type="function">
    <text evidence="6">Bidirectionally degrades single-stranded DNA into large acid-insoluble oligonucleotides, which are then degraded further into small acid-soluble oligonucleotides.</text>
</comment>
<dbReference type="PIRSF" id="PIRSF006488">
    <property type="entry name" value="Exonuc_VII_S"/>
    <property type="match status" value="1"/>
</dbReference>
<comment type="catalytic activity">
    <reaction evidence="6">
        <text>Exonucleolytic cleavage in either 5'- to 3'- or 3'- to 5'-direction to yield nucleoside 5'-phosphates.</text>
        <dbReference type="EC" id="3.1.11.6"/>
    </reaction>
</comment>
<evidence type="ECO:0000256" key="4">
    <source>
        <dbReference type="ARBA" id="ARBA00022801"/>
    </source>
</evidence>
<evidence type="ECO:0000256" key="5">
    <source>
        <dbReference type="ARBA" id="ARBA00022839"/>
    </source>
</evidence>
<accession>A0ABU1V1K1</accession>
<name>A0ABU1V1K1_9GAMM</name>
<dbReference type="Proteomes" id="UP001253595">
    <property type="component" value="Unassembled WGS sequence"/>
</dbReference>
<keyword evidence="2 6" id="KW-0963">Cytoplasm</keyword>
<dbReference type="SUPFAM" id="SSF116842">
    <property type="entry name" value="XseB-like"/>
    <property type="match status" value="1"/>
</dbReference>
<dbReference type="PANTHER" id="PTHR34137">
    <property type="entry name" value="EXODEOXYRIBONUCLEASE 7 SMALL SUBUNIT"/>
    <property type="match status" value="1"/>
</dbReference>
<gene>
    <name evidence="6" type="primary">xseB</name>
    <name evidence="7" type="ORF">J2X05_003367</name>
</gene>
<proteinExistence type="inferred from homology"/>
<dbReference type="NCBIfam" id="TIGR01280">
    <property type="entry name" value="xseB"/>
    <property type="match status" value="1"/>
</dbReference>
<keyword evidence="4 6" id="KW-0378">Hydrolase</keyword>
<reference evidence="7 8" key="1">
    <citation type="submission" date="2023-07" db="EMBL/GenBank/DDBJ databases">
        <title>Sorghum-associated microbial communities from plants grown in Nebraska, USA.</title>
        <authorList>
            <person name="Schachtman D."/>
        </authorList>
    </citation>
    <scope>NUCLEOTIDE SEQUENCE [LARGE SCALE GENOMIC DNA]</scope>
    <source>
        <strain evidence="7 8">BE190</strain>
    </source>
</reference>
<keyword evidence="8" id="KW-1185">Reference proteome</keyword>